<proteinExistence type="predicted"/>
<evidence type="ECO:0000259" key="4">
    <source>
        <dbReference type="PROSITE" id="PS50011"/>
    </source>
</evidence>
<feature type="domain" description="Protein kinase" evidence="4">
    <location>
        <begin position="328"/>
        <end position="601"/>
    </location>
</feature>
<dbReference type="GO" id="GO:0005524">
    <property type="term" value="F:ATP binding"/>
    <property type="evidence" value="ECO:0007669"/>
    <property type="project" value="InterPro"/>
</dbReference>
<dbReference type="SUPFAM" id="SSF52058">
    <property type="entry name" value="L domain-like"/>
    <property type="match status" value="1"/>
</dbReference>
<dbReference type="Gene3D" id="3.80.10.10">
    <property type="entry name" value="Ribonuclease Inhibitor"/>
    <property type="match status" value="1"/>
</dbReference>
<keyword evidence="6" id="KW-1185">Reference proteome</keyword>
<dbReference type="InterPro" id="IPR046959">
    <property type="entry name" value="PRK1-6/SRF4-like"/>
</dbReference>
<dbReference type="InterPro" id="IPR032675">
    <property type="entry name" value="LRR_dom_sf"/>
</dbReference>
<keyword evidence="2" id="KW-0472">Membrane</keyword>
<reference evidence="5 6" key="1">
    <citation type="journal article" date="2024" name="Plant J.">
        <title>Genome sequences and population genomics reveal climatic adaptation and genomic divergence between two closely related sweetgum species.</title>
        <authorList>
            <person name="Xu W.Q."/>
            <person name="Ren C.Q."/>
            <person name="Zhang X.Y."/>
            <person name="Comes H.P."/>
            <person name="Liu X.H."/>
            <person name="Li Y.G."/>
            <person name="Kettle C.J."/>
            <person name="Jalonen R."/>
            <person name="Gaisberger H."/>
            <person name="Ma Y.Z."/>
            <person name="Qiu Y.X."/>
        </authorList>
    </citation>
    <scope>NUCLEOTIDE SEQUENCE [LARGE SCALE GENOMIC DNA]</scope>
    <source>
        <strain evidence="5">Hangzhou</strain>
    </source>
</reference>
<dbReference type="PROSITE" id="PS50011">
    <property type="entry name" value="PROTEIN_KINASE_DOM"/>
    <property type="match status" value="1"/>
</dbReference>
<dbReference type="AlphaFoldDB" id="A0AAP0RKJ0"/>
<sequence>MNLTLNFFVISALVVFQLSSTISFEGLEFFPEERDALIPLRDLLNSTANLHAKWTGPPCYENKSQWIGIACSDWHIVQIVLEGIQLTGSLPPLFLQNITFLNKLSFTNNSIFGPLPNLTNLIHLEDVFLSQNRFSGSIPAEYVQLPKLTALELQENSLNGSIPPFDQPTMTVFNVSYNDLEGPIPQTSVLQRFPKSSYDHNSDLCGTPSETLCPLSPNAPSSAPPPLPIHPPNPSKDKDNKKLKVWSITLIAAAAALIPFLVIIVFLCYYRKVHGKEVTKAEQAGEGSVEWAEKIIPHSESTEDPERTVELDFFDKSIPVFDLDDLLGASAEVLGKGKLGTTYKAVLELGSVVTVKRLKEMNGLSKKEFGQQMQLLGNLRHENLVGILSFYYSKEEKLVIYEFVPHGSLFELLHGRVPLNWTIRLSIIKDIAKGLAFLHQSLPFHKVPHANLKSSNVLIHHNSQNYHSKLTDFGFLPLLPSRKSFEKLAIGRSPEFSQGKKLTHKADVYSFGIILLEVITGRIPGEISRGNDETTDDLSDWVRTVVNNDWSTDILDVEILAATEGHDEMLKLTEIALECTDTMPEKRPKMSEALFLVFRFMVILQLMIVSATVFGVPSLPAPKESEAWWYCLIFKFHIDEYVCLMGLSV</sequence>
<dbReference type="Gene3D" id="3.30.200.20">
    <property type="entry name" value="Phosphorylase Kinase, domain 1"/>
    <property type="match status" value="1"/>
</dbReference>
<evidence type="ECO:0000256" key="2">
    <source>
        <dbReference type="SAM" id="Phobius"/>
    </source>
</evidence>
<keyword evidence="3" id="KW-0732">Signal</keyword>
<comment type="caution">
    <text evidence="5">The sequence shown here is derived from an EMBL/GenBank/DDBJ whole genome shotgun (WGS) entry which is preliminary data.</text>
</comment>
<dbReference type="PANTHER" id="PTHR48007">
    <property type="entry name" value="LEUCINE-RICH REPEAT RECEPTOR-LIKE PROTEIN KINASE PXC1"/>
    <property type="match status" value="1"/>
</dbReference>
<evidence type="ECO:0000256" key="3">
    <source>
        <dbReference type="SAM" id="SignalP"/>
    </source>
</evidence>
<evidence type="ECO:0000313" key="6">
    <source>
        <dbReference type="Proteomes" id="UP001415857"/>
    </source>
</evidence>
<accession>A0AAP0RKJ0</accession>
<feature type="signal peptide" evidence="3">
    <location>
        <begin position="1"/>
        <end position="23"/>
    </location>
</feature>
<dbReference type="Pfam" id="PF00069">
    <property type="entry name" value="Pkinase"/>
    <property type="match status" value="1"/>
</dbReference>
<name>A0AAP0RKJ0_LIQFO</name>
<dbReference type="GO" id="GO:0004672">
    <property type="term" value="F:protein kinase activity"/>
    <property type="evidence" value="ECO:0007669"/>
    <property type="project" value="InterPro"/>
</dbReference>
<keyword evidence="2" id="KW-1133">Transmembrane helix</keyword>
<gene>
    <name evidence="5" type="ORF">L1049_028462</name>
</gene>
<organism evidence="5 6">
    <name type="scientific">Liquidambar formosana</name>
    <name type="common">Formosan gum</name>
    <dbReference type="NCBI Taxonomy" id="63359"/>
    <lineage>
        <taxon>Eukaryota</taxon>
        <taxon>Viridiplantae</taxon>
        <taxon>Streptophyta</taxon>
        <taxon>Embryophyta</taxon>
        <taxon>Tracheophyta</taxon>
        <taxon>Spermatophyta</taxon>
        <taxon>Magnoliopsida</taxon>
        <taxon>eudicotyledons</taxon>
        <taxon>Gunneridae</taxon>
        <taxon>Pentapetalae</taxon>
        <taxon>Saxifragales</taxon>
        <taxon>Altingiaceae</taxon>
        <taxon>Liquidambar</taxon>
    </lineage>
</organism>
<protein>
    <recommendedName>
        <fullName evidence="4">Protein kinase domain-containing protein</fullName>
    </recommendedName>
</protein>
<dbReference type="EMBL" id="JBBPBK010000009">
    <property type="protein sequence ID" value="KAK9278882.1"/>
    <property type="molecule type" value="Genomic_DNA"/>
</dbReference>
<dbReference type="InterPro" id="IPR011009">
    <property type="entry name" value="Kinase-like_dom_sf"/>
</dbReference>
<dbReference type="Gene3D" id="1.10.510.10">
    <property type="entry name" value="Transferase(Phosphotransferase) domain 1"/>
    <property type="match status" value="1"/>
</dbReference>
<dbReference type="PANTHER" id="PTHR48007:SF40">
    <property type="entry name" value="SERINE-THREONINE_TYROSINE-PROTEIN KINASE CATALYTIC DOMAIN-CONTAINING PROTEIN"/>
    <property type="match status" value="1"/>
</dbReference>
<feature type="transmembrane region" description="Helical" evidence="2">
    <location>
        <begin position="593"/>
        <end position="615"/>
    </location>
</feature>
<keyword evidence="2" id="KW-0812">Transmembrane</keyword>
<evidence type="ECO:0000256" key="1">
    <source>
        <dbReference type="SAM" id="MobiDB-lite"/>
    </source>
</evidence>
<evidence type="ECO:0000313" key="5">
    <source>
        <dbReference type="EMBL" id="KAK9278882.1"/>
    </source>
</evidence>
<dbReference type="CDD" id="cd14066">
    <property type="entry name" value="STKc_IRAK"/>
    <property type="match status" value="1"/>
</dbReference>
<feature type="region of interest" description="Disordered" evidence="1">
    <location>
        <begin position="209"/>
        <end position="238"/>
    </location>
</feature>
<dbReference type="Proteomes" id="UP001415857">
    <property type="component" value="Unassembled WGS sequence"/>
</dbReference>
<dbReference type="SUPFAM" id="SSF56112">
    <property type="entry name" value="Protein kinase-like (PK-like)"/>
    <property type="match status" value="1"/>
</dbReference>
<dbReference type="InterPro" id="IPR000719">
    <property type="entry name" value="Prot_kinase_dom"/>
</dbReference>
<feature type="compositionally biased region" description="Pro residues" evidence="1">
    <location>
        <begin position="222"/>
        <end position="234"/>
    </location>
</feature>
<feature type="chain" id="PRO_5042990601" description="Protein kinase domain-containing protein" evidence="3">
    <location>
        <begin position="24"/>
        <end position="649"/>
    </location>
</feature>
<feature type="transmembrane region" description="Helical" evidence="2">
    <location>
        <begin position="245"/>
        <end position="270"/>
    </location>
</feature>